<dbReference type="EMBL" id="WHVB01000025">
    <property type="protein sequence ID" value="KAF8470401.1"/>
    <property type="molecule type" value="Genomic_DNA"/>
</dbReference>
<dbReference type="SUPFAM" id="SSF50978">
    <property type="entry name" value="WD40 repeat-like"/>
    <property type="match status" value="1"/>
</dbReference>
<dbReference type="OrthoDB" id="4703at2759"/>
<feature type="compositionally biased region" description="Basic residues" evidence="4">
    <location>
        <begin position="115"/>
        <end position="128"/>
    </location>
</feature>
<dbReference type="InterPro" id="IPR052416">
    <property type="entry name" value="GTF3C_component"/>
</dbReference>
<evidence type="ECO:0000256" key="3">
    <source>
        <dbReference type="ARBA" id="ARBA00023242"/>
    </source>
</evidence>
<dbReference type="InterPro" id="IPR001680">
    <property type="entry name" value="WD40_rpt"/>
</dbReference>
<evidence type="ECO:0000313" key="5">
    <source>
        <dbReference type="EMBL" id="KAF8470401.1"/>
    </source>
</evidence>
<dbReference type="Gene3D" id="2.130.10.10">
    <property type="entry name" value="YVTN repeat-like/Quinoprotein amine dehydrogenase"/>
    <property type="match status" value="1"/>
</dbReference>
<dbReference type="GO" id="GO:0006383">
    <property type="term" value="P:transcription by RNA polymerase III"/>
    <property type="evidence" value="ECO:0007669"/>
    <property type="project" value="TreeGrafter"/>
</dbReference>
<dbReference type="PANTHER" id="PTHR15052">
    <property type="entry name" value="RNA POLYMERASE III TRANSCRIPTION INITIATION FACTOR COMPLEX SUBUNIT"/>
    <property type="match status" value="1"/>
</dbReference>
<evidence type="ECO:0000256" key="1">
    <source>
        <dbReference type="ARBA" id="ARBA00004123"/>
    </source>
</evidence>
<gene>
    <name evidence="5" type="ORF">DFH94DRAFT_770904</name>
</gene>
<reference evidence="5" key="2">
    <citation type="journal article" date="2020" name="Nat. Commun.">
        <title>Large-scale genome sequencing of mycorrhizal fungi provides insights into the early evolution of symbiotic traits.</title>
        <authorList>
            <person name="Miyauchi S."/>
            <person name="Kiss E."/>
            <person name="Kuo A."/>
            <person name="Drula E."/>
            <person name="Kohler A."/>
            <person name="Sanchez-Garcia M."/>
            <person name="Morin E."/>
            <person name="Andreopoulos B."/>
            <person name="Barry K.W."/>
            <person name="Bonito G."/>
            <person name="Buee M."/>
            <person name="Carver A."/>
            <person name="Chen C."/>
            <person name="Cichocki N."/>
            <person name="Clum A."/>
            <person name="Culley D."/>
            <person name="Crous P.W."/>
            <person name="Fauchery L."/>
            <person name="Girlanda M."/>
            <person name="Hayes R.D."/>
            <person name="Keri Z."/>
            <person name="LaButti K."/>
            <person name="Lipzen A."/>
            <person name="Lombard V."/>
            <person name="Magnuson J."/>
            <person name="Maillard F."/>
            <person name="Murat C."/>
            <person name="Nolan M."/>
            <person name="Ohm R.A."/>
            <person name="Pangilinan J."/>
            <person name="Pereira M.F."/>
            <person name="Perotto S."/>
            <person name="Peter M."/>
            <person name="Pfister S."/>
            <person name="Riley R."/>
            <person name="Sitrit Y."/>
            <person name="Stielow J.B."/>
            <person name="Szollosi G."/>
            <person name="Zifcakova L."/>
            <person name="Stursova M."/>
            <person name="Spatafora J.W."/>
            <person name="Tedersoo L."/>
            <person name="Vaario L.M."/>
            <person name="Yamada A."/>
            <person name="Yan M."/>
            <person name="Wang P."/>
            <person name="Xu J."/>
            <person name="Bruns T."/>
            <person name="Baldrian P."/>
            <person name="Vilgalys R."/>
            <person name="Dunand C."/>
            <person name="Henrissat B."/>
            <person name="Grigoriev I.V."/>
            <person name="Hibbett D."/>
            <person name="Nagy L.G."/>
            <person name="Martin F.M."/>
        </authorList>
    </citation>
    <scope>NUCLEOTIDE SEQUENCE</scope>
    <source>
        <strain evidence="5">Prilba</strain>
    </source>
</reference>
<dbReference type="GO" id="GO:0000127">
    <property type="term" value="C:transcription factor TFIIIC complex"/>
    <property type="evidence" value="ECO:0007669"/>
    <property type="project" value="TreeGrafter"/>
</dbReference>
<keyword evidence="2" id="KW-0804">Transcription</keyword>
<evidence type="ECO:0000256" key="4">
    <source>
        <dbReference type="SAM" id="MobiDB-lite"/>
    </source>
</evidence>
<dbReference type="PANTHER" id="PTHR15052:SF2">
    <property type="entry name" value="GENERAL TRANSCRIPTION FACTOR 3C POLYPEPTIDE 2"/>
    <property type="match status" value="1"/>
</dbReference>
<dbReference type="AlphaFoldDB" id="A0A9P5JXQ0"/>
<name>A0A9P5JXQ0_9AGAM</name>
<keyword evidence="6" id="KW-1185">Reference proteome</keyword>
<feature type="compositionally biased region" description="Basic residues" evidence="4">
    <location>
        <begin position="1"/>
        <end position="11"/>
    </location>
</feature>
<feature type="compositionally biased region" description="Low complexity" evidence="4">
    <location>
        <begin position="99"/>
        <end position="114"/>
    </location>
</feature>
<reference evidence="5" key="1">
    <citation type="submission" date="2019-10" db="EMBL/GenBank/DDBJ databases">
        <authorList>
            <consortium name="DOE Joint Genome Institute"/>
            <person name="Kuo A."/>
            <person name="Miyauchi S."/>
            <person name="Kiss E."/>
            <person name="Drula E."/>
            <person name="Kohler A."/>
            <person name="Sanchez-Garcia M."/>
            <person name="Andreopoulos B."/>
            <person name="Barry K.W."/>
            <person name="Bonito G."/>
            <person name="Buee M."/>
            <person name="Carver A."/>
            <person name="Chen C."/>
            <person name="Cichocki N."/>
            <person name="Clum A."/>
            <person name="Culley D."/>
            <person name="Crous P.W."/>
            <person name="Fauchery L."/>
            <person name="Girlanda M."/>
            <person name="Hayes R."/>
            <person name="Keri Z."/>
            <person name="LaButti K."/>
            <person name="Lipzen A."/>
            <person name="Lombard V."/>
            <person name="Magnuson J."/>
            <person name="Maillard F."/>
            <person name="Morin E."/>
            <person name="Murat C."/>
            <person name="Nolan M."/>
            <person name="Ohm R."/>
            <person name="Pangilinan J."/>
            <person name="Pereira M."/>
            <person name="Perotto S."/>
            <person name="Peter M."/>
            <person name="Riley R."/>
            <person name="Sitrit Y."/>
            <person name="Stielow B."/>
            <person name="Szollosi G."/>
            <person name="Zifcakova L."/>
            <person name="Stursova M."/>
            <person name="Spatafora J.W."/>
            <person name="Tedersoo L."/>
            <person name="Vaario L.-M."/>
            <person name="Yamada A."/>
            <person name="Yan M."/>
            <person name="Wang P."/>
            <person name="Xu J."/>
            <person name="Bruns T."/>
            <person name="Baldrian P."/>
            <person name="Vilgalys R."/>
            <person name="Henrissat B."/>
            <person name="Grigoriev I.V."/>
            <person name="Hibbett D."/>
            <person name="Nagy L.G."/>
            <person name="Martin F.M."/>
        </authorList>
    </citation>
    <scope>NUCLEOTIDE SEQUENCE</scope>
    <source>
        <strain evidence="5">Prilba</strain>
    </source>
</reference>
<feature type="region of interest" description="Disordered" evidence="4">
    <location>
        <begin position="1"/>
        <end position="188"/>
    </location>
</feature>
<keyword evidence="3" id="KW-0539">Nucleus</keyword>
<dbReference type="InterPro" id="IPR015943">
    <property type="entry name" value="WD40/YVTN_repeat-like_dom_sf"/>
</dbReference>
<protein>
    <submittedName>
        <fullName evidence="5">Uncharacterized protein</fullName>
    </submittedName>
</protein>
<feature type="compositionally biased region" description="Low complexity" evidence="4">
    <location>
        <begin position="130"/>
        <end position="156"/>
    </location>
</feature>
<dbReference type="Proteomes" id="UP000759537">
    <property type="component" value="Unassembled WGS sequence"/>
</dbReference>
<proteinExistence type="predicted"/>
<accession>A0A9P5JXQ0</accession>
<organism evidence="5 6">
    <name type="scientific">Russula ochroleuca</name>
    <dbReference type="NCBI Taxonomy" id="152965"/>
    <lineage>
        <taxon>Eukaryota</taxon>
        <taxon>Fungi</taxon>
        <taxon>Dikarya</taxon>
        <taxon>Basidiomycota</taxon>
        <taxon>Agaricomycotina</taxon>
        <taxon>Agaricomycetes</taxon>
        <taxon>Russulales</taxon>
        <taxon>Russulaceae</taxon>
        <taxon>Russula</taxon>
    </lineage>
</organism>
<dbReference type="GO" id="GO:0005634">
    <property type="term" value="C:nucleus"/>
    <property type="evidence" value="ECO:0007669"/>
    <property type="project" value="UniProtKB-SubCell"/>
</dbReference>
<comment type="subcellular location">
    <subcellularLocation>
        <location evidence="1">Nucleus</location>
    </subcellularLocation>
</comment>
<dbReference type="InterPro" id="IPR036322">
    <property type="entry name" value="WD40_repeat_dom_sf"/>
</dbReference>
<comment type="caution">
    <text evidence="5">The sequence shown here is derived from an EMBL/GenBank/DDBJ whole genome shotgun (WGS) entry which is preliminary data.</text>
</comment>
<evidence type="ECO:0000313" key="6">
    <source>
        <dbReference type="Proteomes" id="UP000759537"/>
    </source>
</evidence>
<feature type="compositionally biased region" description="Low complexity" evidence="4">
    <location>
        <begin position="178"/>
        <end position="188"/>
    </location>
</feature>
<evidence type="ECO:0000256" key="2">
    <source>
        <dbReference type="ARBA" id="ARBA00023163"/>
    </source>
</evidence>
<dbReference type="SMART" id="SM00320">
    <property type="entry name" value="WD40"/>
    <property type="match status" value="4"/>
</dbReference>
<sequence length="824" mass="88255">MPRHLRPRKTRQSYTSLFQSEDEQENLSGPSRQLPGGQQEDDSGSDFAPPAPEEVANTDEHGGDDGLEDPASLGDGMGAEVDSSSESSSSMRRSKKKSSASQGKAKSTGTVTAKAKTKQKTKAIRRSKSPAPAATPNPATHQSTAPAATPAPATSARHGHALPNPNVHHRHRPVPLFSGPTAAPTSTSTPTAMLRVERLQRAPLLFAPNETTPTNAYASSALLTRRVGKAWGAGVGAGPVWQIVEDLGWYREAEKLKPGAALEQQVSEEAAAMEPASAQAPVYDECKRRPRVYADVVPLEGWAVPLRAEDGIAYMPIDGGGGAGSDSSATPVPSVSCDFGPFGEQTRVDLKTLGAQKLCQFLSESRAHVFNAGASVWGLDWCPIHPDDRSHCSYKYYLAAAPLPSPTHSPKIGIKVPRPSRACVQLWSLGPSPGIGESGDDKGEMHCEMVLCIDSGPALELKWCPLPSHDSLSGPSPTSPRKLGLLAGVFEDGSLSVYVVPYPPDLASTQRSSTTDPIYVMLPAPFLRIELEEAAFCTLDWGNSELIAAGLSNGVIAVYNLGRALRSPSEPALPIGYYCVHQSAIRALTWVRVPDRRGNGPTVIASGGYDGLQCLTDIRELGGHVFNRTRDAINSIAYSPYLSAVVTIDHENTIKSYSLSPSTLGRGHALLDPSGPVWSVGASDYHPQLAVGSADGTCCTTNGLRATRRGGYVPFLVHRVYQLDYSRKDNLFRMLDRLKPREMAERPEGGGGAWHPFVGVQRVAWHSGAGLAAAGLLASATGSGLCRVDFLEGRWFRDRVPYERVEAMRLEEDVMDVDVDEPED</sequence>